<dbReference type="RefSeq" id="YP_010084883.1">
    <property type="nucleotide sequence ID" value="NC_055165.1"/>
</dbReference>
<evidence type="ECO:0000313" key="2">
    <source>
        <dbReference type="Proteomes" id="UP000297192"/>
    </source>
</evidence>
<reference evidence="1" key="2">
    <citation type="journal article" date="2017" name="Sci. Rep.">
        <title>Characterization of a new member of Iridoviridae, Shrimp hemocyte iridescent virus (SHIV), found in white leg shrimp (Litopenaeus vannamei).</title>
        <authorList>
            <person name="Qiu L."/>
            <person name="Chen M.M."/>
            <person name="Wan X.Y."/>
            <person name="Li C."/>
            <person name="Zhang Q.L."/>
            <person name="Wang R.Y."/>
            <person name="Cheng D.Y."/>
            <person name="Dong X."/>
            <person name="Yang B."/>
            <person name="Wang X.H."/>
            <person name="Xiang J.H."/>
            <person name="Huang J."/>
        </authorList>
    </citation>
    <scope>NUCLEOTIDE SEQUENCE [LARGE SCALE GENOMIC DNA]</scope>
    <source>
        <strain evidence="1">20141215</strain>
    </source>
</reference>
<dbReference type="KEGG" id="vg:65099903"/>
<dbReference type="Proteomes" id="UP000297192">
    <property type="component" value="Segment"/>
</dbReference>
<keyword evidence="2" id="KW-1185">Reference proteome</keyword>
<protein>
    <submittedName>
        <fullName evidence="1">Uncharacterized protein</fullName>
    </submittedName>
</protein>
<organism evidence="1">
    <name type="scientific">Shrimp hemocyte iridescent virus</name>
    <dbReference type="NCBI Taxonomy" id="2039780"/>
    <lineage>
        <taxon>Viruses</taxon>
        <taxon>Varidnaviria</taxon>
        <taxon>Bamfordvirae</taxon>
        <taxon>Nucleocytoviricota</taxon>
        <taxon>Megaviricetes</taxon>
        <taxon>Pimascovirales</taxon>
        <taxon>Pimascovirales incertae sedis</taxon>
        <taxon>Iridoviridae</taxon>
        <taxon>Betairidovirinae</taxon>
        <taxon>Decapodiridovirus</taxon>
        <taxon>Decapodiridovirus litopenaeus1</taxon>
        <taxon>Decapod iridescent virus 1</taxon>
    </lineage>
</organism>
<dbReference type="EMBL" id="MF599468">
    <property type="protein sequence ID" value="ATE87140.1"/>
    <property type="molecule type" value="Genomic_DNA"/>
</dbReference>
<evidence type="ECO:0000313" key="1">
    <source>
        <dbReference type="EMBL" id="ATE87140.1"/>
    </source>
</evidence>
<accession>A0A291B0Y3</accession>
<proteinExistence type="predicted"/>
<name>A0A291B0Y3_9VIRU</name>
<sequence>MNQQNIIQDAYIYNPMNDKLMSSLLAFEICTDIPESMIYIEGNPVKILFLKKEDIYMFDNDDEDYMGSILEYGKIVLFAHLFNIEKFHLTKEFDFVYYENPLFKNIEYEFPRLVGLHSCFYIFEEAILGLNEMFKYKLISLNERNDLIEESREFLLEQQLIDFPHFDKDYQRSLFEKLKNEIFEEKERMENFHHEYFHM</sequence>
<dbReference type="GeneID" id="65099903"/>
<reference evidence="1" key="1">
    <citation type="journal article" date="2017" name="Arch. Virol.">
        <title>Complete genome sequence of shrimp hemocyte iridescent virus (SHIV) isolated from white leg shrimp, Litopenaeus vannamei.</title>
        <authorList>
            <person name="Qiu L."/>
            <person name="Chen M.M."/>
            <person name="Wang R.Y."/>
            <person name="Wan X.Y."/>
            <person name="Li C."/>
            <person name="Zhang Q.L."/>
            <person name="Dong X."/>
            <person name="Yang B."/>
            <person name="Xiang J.H."/>
            <person name="Huang J."/>
        </authorList>
    </citation>
    <scope>NUCLEOTIDE SEQUENCE [LARGE SCALE GENOMIC DNA]</scope>
    <source>
        <strain evidence="1">20141215</strain>
    </source>
</reference>
<gene>
    <name evidence="1" type="primary">131R</name>
</gene>